<dbReference type="InterPro" id="IPR007219">
    <property type="entry name" value="XnlR_reg_dom"/>
</dbReference>
<dbReference type="InterPro" id="IPR001138">
    <property type="entry name" value="Zn2Cys6_DnaBD"/>
</dbReference>
<evidence type="ECO:0000259" key="8">
    <source>
        <dbReference type="PROSITE" id="PS50048"/>
    </source>
</evidence>
<keyword evidence="6" id="KW-0539">Nucleus</keyword>
<dbReference type="GO" id="GO:0003677">
    <property type="term" value="F:DNA binding"/>
    <property type="evidence" value="ECO:0007669"/>
    <property type="project" value="UniProtKB-KW"/>
</dbReference>
<dbReference type="PANTHER" id="PTHR47171">
    <property type="entry name" value="FARA-RELATED"/>
    <property type="match status" value="1"/>
</dbReference>
<keyword evidence="2" id="KW-0862">Zinc</keyword>
<dbReference type="Gene3D" id="4.10.240.10">
    <property type="entry name" value="Zn(2)-C6 fungal-type DNA-binding domain"/>
    <property type="match status" value="1"/>
</dbReference>
<dbReference type="EMBL" id="KN846953">
    <property type="protein sequence ID" value="KIV79427.1"/>
    <property type="molecule type" value="Genomic_DNA"/>
</dbReference>
<dbReference type="GO" id="GO:0006351">
    <property type="term" value="P:DNA-templated transcription"/>
    <property type="evidence" value="ECO:0007669"/>
    <property type="project" value="InterPro"/>
</dbReference>
<dbReference type="AlphaFoldDB" id="A0A0D1Y940"/>
<keyword evidence="1" id="KW-0479">Metal-binding</keyword>
<evidence type="ECO:0000256" key="4">
    <source>
        <dbReference type="ARBA" id="ARBA00023125"/>
    </source>
</evidence>
<feature type="domain" description="Zn(2)-C6 fungal-type" evidence="8">
    <location>
        <begin position="10"/>
        <end position="41"/>
    </location>
</feature>
<organism evidence="9 10">
    <name type="scientific">Exophiala sideris</name>
    <dbReference type="NCBI Taxonomy" id="1016849"/>
    <lineage>
        <taxon>Eukaryota</taxon>
        <taxon>Fungi</taxon>
        <taxon>Dikarya</taxon>
        <taxon>Ascomycota</taxon>
        <taxon>Pezizomycotina</taxon>
        <taxon>Eurotiomycetes</taxon>
        <taxon>Chaetothyriomycetidae</taxon>
        <taxon>Chaetothyriales</taxon>
        <taxon>Herpotrichiellaceae</taxon>
        <taxon>Exophiala</taxon>
    </lineage>
</organism>
<feature type="compositionally biased region" description="Polar residues" evidence="7">
    <location>
        <begin position="607"/>
        <end position="618"/>
    </location>
</feature>
<dbReference type="InterPro" id="IPR052073">
    <property type="entry name" value="Amide_Lactam_Regulators"/>
</dbReference>
<evidence type="ECO:0000256" key="5">
    <source>
        <dbReference type="ARBA" id="ARBA00023163"/>
    </source>
</evidence>
<dbReference type="SUPFAM" id="SSF57701">
    <property type="entry name" value="Zn2/Cys6 DNA-binding domain"/>
    <property type="match status" value="1"/>
</dbReference>
<dbReference type="HOGENOM" id="CLU_007427_2_0_1"/>
<dbReference type="CDD" id="cd12148">
    <property type="entry name" value="fungal_TF_MHR"/>
    <property type="match status" value="1"/>
</dbReference>
<name>A0A0D1Y940_9EURO</name>
<evidence type="ECO:0000256" key="2">
    <source>
        <dbReference type="ARBA" id="ARBA00022833"/>
    </source>
</evidence>
<dbReference type="GO" id="GO:0000981">
    <property type="term" value="F:DNA-binding transcription factor activity, RNA polymerase II-specific"/>
    <property type="evidence" value="ECO:0007669"/>
    <property type="project" value="InterPro"/>
</dbReference>
<gene>
    <name evidence="9" type="ORF">PV11_06989</name>
</gene>
<keyword evidence="5" id="KW-0804">Transcription</keyword>
<accession>A0A0D1Y940</accession>
<dbReference type="CDD" id="cd00067">
    <property type="entry name" value="GAL4"/>
    <property type="match status" value="1"/>
</dbReference>
<dbReference type="SMART" id="SM00066">
    <property type="entry name" value="GAL4"/>
    <property type="match status" value="1"/>
</dbReference>
<dbReference type="PANTHER" id="PTHR47171:SF2">
    <property type="entry name" value="TRANSCRIPTION FACTOR, PUTATIVE-RELATED"/>
    <property type="match status" value="1"/>
</dbReference>
<dbReference type="PROSITE" id="PS00463">
    <property type="entry name" value="ZN2_CY6_FUNGAL_1"/>
    <property type="match status" value="1"/>
</dbReference>
<dbReference type="Pfam" id="PF00172">
    <property type="entry name" value="Zn_clus"/>
    <property type="match status" value="1"/>
</dbReference>
<evidence type="ECO:0000256" key="3">
    <source>
        <dbReference type="ARBA" id="ARBA00023015"/>
    </source>
</evidence>
<feature type="region of interest" description="Disordered" evidence="7">
    <location>
        <begin position="597"/>
        <end position="618"/>
    </location>
</feature>
<evidence type="ECO:0000256" key="1">
    <source>
        <dbReference type="ARBA" id="ARBA00022723"/>
    </source>
</evidence>
<feature type="region of interest" description="Disordered" evidence="7">
    <location>
        <begin position="47"/>
        <end position="80"/>
    </location>
</feature>
<dbReference type="PROSITE" id="PS50048">
    <property type="entry name" value="ZN2_CY6_FUNGAL_2"/>
    <property type="match status" value="1"/>
</dbReference>
<protein>
    <recommendedName>
        <fullName evidence="8">Zn(2)-C6 fungal-type domain-containing protein</fullName>
    </recommendedName>
</protein>
<dbReference type="GO" id="GO:0008270">
    <property type="term" value="F:zinc ion binding"/>
    <property type="evidence" value="ECO:0007669"/>
    <property type="project" value="InterPro"/>
</dbReference>
<keyword evidence="4" id="KW-0238">DNA-binding</keyword>
<evidence type="ECO:0000313" key="9">
    <source>
        <dbReference type="EMBL" id="KIV79427.1"/>
    </source>
</evidence>
<sequence>MPACSRSRKACDICHRRKIKCDFSSEGLQSCSNCRLAGLVCKPHTRKRPKYLSRSRAGSRDHTITQPATPPENPTAGIHSTLTGTLERSSHSFENSILIDDPGQYATTSRAAPPNTGTTPSSFPEVSRQTVLPAPEYVARTESHVGRSDYLGDSDVRFREEMVHVESDRSGISATDFELLRVQKAFELPSRSVQASLVDAYWKYCSSWTPVLEPAFVEKLQSDGTSPLLLNALFLAGSRVSSSKTLSMLAEDFYRKARLLFMLGHEKDTLTSIMAVTLLQWYNPTGPEHISTSTSGFWVRIAAGMAYQVGLHKEPVAQKDRSLRRRLWWSIVCRDDIISVGTGRPRTIHFADSDVSPPTIRDFVVQDARARLFVAFSGIIRLLADLTEHIRRQTLTRVARSNLENALYRWVKELPTELRLFHGSPKKLDTYNFEARQLQIPYFVTICILARHAAWRCQSVSASFIASSFVVGIFEDFLNRGELCHCGPVFTFYAFAAGLAQLPALQYSSLASTAEESLSTIQSCLRELKDRWGSAVGAQAALAEMKRLTQRHPSIGDAPEQQSQDFVTFFEDFGPELCKQHFLLDLNLNHSGAHPNHAADLGAADPRQSQPEHNVGSSVSILEEDQGCNPQSMNADDVDTMFLGPSSLFFSDLDPSGTWMEDLGLGYPSY</sequence>
<evidence type="ECO:0000256" key="7">
    <source>
        <dbReference type="SAM" id="MobiDB-lite"/>
    </source>
</evidence>
<evidence type="ECO:0000313" key="10">
    <source>
        <dbReference type="Proteomes" id="UP000053599"/>
    </source>
</evidence>
<feature type="compositionally biased region" description="Polar residues" evidence="7">
    <location>
        <begin position="105"/>
        <end position="128"/>
    </location>
</feature>
<keyword evidence="3" id="KW-0805">Transcription regulation</keyword>
<dbReference type="Pfam" id="PF04082">
    <property type="entry name" value="Fungal_trans"/>
    <property type="match status" value="1"/>
</dbReference>
<dbReference type="OrthoDB" id="10251155at2759"/>
<dbReference type="STRING" id="1016849.A0A0D1Y940"/>
<proteinExistence type="predicted"/>
<dbReference type="Proteomes" id="UP000053599">
    <property type="component" value="Unassembled WGS sequence"/>
</dbReference>
<dbReference type="SMART" id="SM00906">
    <property type="entry name" value="Fungal_trans"/>
    <property type="match status" value="1"/>
</dbReference>
<feature type="region of interest" description="Disordered" evidence="7">
    <location>
        <begin position="104"/>
        <end position="128"/>
    </location>
</feature>
<evidence type="ECO:0000256" key="6">
    <source>
        <dbReference type="ARBA" id="ARBA00023242"/>
    </source>
</evidence>
<reference evidence="9 10" key="1">
    <citation type="submission" date="2015-01" db="EMBL/GenBank/DDBJ databases">
        <title>The Genome Sequence of Exophiala sideris CBS121828.</title>
        <authorList>
            <consortium name="The Broad Institute Genomics Platform"/>
            <person name="Cuomo C."/>
            <person name="de Hoog S."/>
            <person name="Gorbushina A."/>
            <person name="Stielow B."/>
            <person name="Teixiera M."/>
            <person name="Abouelleil A."/>
            <person name="Chapman S.B."/>
            <person name="Priest M."/>
            <person name="Young S.K."/>
            <person name="Wortman J."/>
            <person name="Nusbaum C."/>
            <person name="Birren B."/>
        </authorList>
    </citation>
    <scope>NUCLEOTIDE SEQUENCE [LARGE SCALE GENOMIC DNA]</scope>
    <source>
        <strain evidence="9 10">CBS 121828</strain>
    </source>
</reference>
<dbReference type="InterPro" id="IPR036864">
    <property type="entry name" value="Zn2-C6_fun-type_DNA-bd_sf"/>
</dbReference>